<keyword evidence="2" id="KW-1185">Reference proteome</keyword>
<dbReference type="Pfam" id="PF06108">
    <property type="entry name" value="DUF952"/>
    <property type="match status" value="1"/>
</dbReference>
<accession>A0A1G9I843</accession>
<gene>
    <name evidence="1" type="ORF">SAMN05421806_12228</name>
</gene>
<dbReference type="STRING" id="417292.SAMN05421806_12228"/>
<dbReference type="Gene3D" id="3.20.170.20">
    <property type="entry name" value="Protein of unknown function DUF952"/>
    <property type="match status" value="1"/>
</dbReference>
<sequence>MTEIVHLTERTLWDEAVRAGVYAQSTRGRTLAEEGFVHCSTWEQLPDVASFLYPDADAPGRRALELVLLVIESERLSVPVRYEAAAPGGPEFPHIYGPVPTEAVVRVESWPPPGCLGLRPSEPPSTDR</sequence>
<dbReference type="RefSeq" id="WP_093617121.1">
    <property type="nucleotide sequence ID" value="NZ_FNFF01000022.1"/>
</dbReference>
<proteinExistence type="predicted"/>
<dbReference type="InterPro" id="IPR009297">
    <property type="entry name" value="DUF952"/>
</dbReference>
<dbReference type="SUPFAM" id="SSF56399">
    <property type="entry name" value="ADP-ribosylation"/>
    <property type="match status" value="1"/>
</dbReference>
<dbReference type="Proteomes" id="UP000199155">
    <property type="component" value="Unassembled WGS sequence"/>
</dbReference>
<protein>
    <submittedName>
        <fullName evidence="1">Uncharacterized conserved protein, DUF952 family</fullName>
    </submittedName>
</protein>
<dbReference type="EMBL" id="FNFF01000022">
    <property type="protein sequence ID" value="SDL21440.1"/>
    <property type="molecule type" value="Genomic_DNA"/>
</dbReference>
<evidence type="ECO:0000313" key="2">
    <source>
        <dbReference type="Proteomes" id="UP000199155"/>
    </source>
</evidence>
<dbReference type="OrthoDB" id="5638018at2"/>
<dbReference type="AlphaFoldDB" id="A0A1G9I843"/>
<name>A0A1G9I843_9ACTN</name>
<dbReference type="PANTHER" id="PTHR34129">
    <property type="entry name" value="BLR1139 PROTEIN"/>
    <property type="match status" value="1"/>
</dbReference>
<evidence type="ECO:0000313" key="1">
    <source>
        <dbReference type="EMBL" id="SDL21440.1"/>
    </source>
</evidence>
<dbReference type="PANTHER" id="PTHR34129:SF1">
    <property type="entry name" value="DUF952 DOMAIN-CONTAINING PROTEIN"/>
    <property type="match status" value="1"/>
</dbReference>
<reference evidence="1 2" key="1">
    <citation type="submission" date="2016-10" db="EMBL/GenBank/DDBJ databases">
        <authorList>
            <person name="de Groot N.N."/>
        </authorList>
    </citation>
    <scope>NUCLEOTIDE SEQUENCE [LARGE SCALE GENOMIC DNA]</scope>
    <source>
        <strain evidence="1 2">CGMCC 4.5727</strain>
    </source>
</reference>
<organism evidence="1 2">
    <name type="scientific">Streptomyces indicus</name>
    <dbReference type="NCBI Taxonomy" id="417292"/>
    <lineage>
        <taxon>Bacteria</taxon>
        <taxon>Bacillati</taxon>
        <taxon>Actinomycetota</taxon>
        <taxon>Actinomycetes</taxon>
        <taxon>Kitasatosporales</taxon>
        <taxon>Streptomycetaceae</taxon>
        <taxon>Streptomyces</taxon>
    </lineage>
</organism>